<dbReference type="InterPro" id="IPR003347">
    <property type="entry name" value="JmjC_dom"/>
</dbReference>
<dbReference type="Gene3D" id="3.40.366.30">
    <property type="entry name" value="50S ribosomal protein L16 arginine hydroxylase, Chain A, Domain 2"/>
    <property type="match status" value="1"/>
</dbReference>
<reference evidence="7 8" key="1">
    <citation type="submission" date="2016-01" db="EMBL/GenBank/DDBJ databases">
        <title>Draft genome of the antarctic isolate Shewanella frigidimarina Ag06-30.</title>
        <authorList>
            <person name="Parmeciano Di Noto G."/>
            <person name="Vazquez S."/>
            <person name="Mac Cormack W."/>
            <person name="Iriarte A."/>
            <person name="Quiroga C."/>
        </authorList>
    </citation>
    <scope>NUCLEOTIDE SEQUENCE [LARGE SCALE GENOMIC DNA]</scope>
    <source>
        <strain evidence="7 8">Ag06-30</strain>
    </source>
</reference>
<dbReference type="EMBL" id="LRDC01000001">
    <property type="protein sequence ID" value="KVX03309.1"/>
    <property type="molecule type" value="Genomic_DNA"/>
</dbReference>
<keyword evidence="3" id="KW-0223">Dioxygenase</keyword>
<keyword evidence="2" id="KW-0479">Metal-binding</keyword>
<dbReference type="PROSITE" id="PS51184">
    <property type="entry name" value="JMJC"/>
    <property type="match status" value="1"/>
</dbReference>
<dbReference type="SMART" id="SM00558">
    <property type="entry name" value="JmjC"/>
    <property type="match status" value="1"/>
</dbReference>
<dbReference type="RefSeq" id="WP_059743884.1">
    <property type="nucleotide sequence ID" value="NZ_JBOZOX010000001.1"/>
</dbReference>
<name>A0A125BEY8_SHEFR</name>
<protein>
    <submittedName>
        <fullName evidence="7">Cupin</fullName>
    </submittedName>
</protein>
<dbReference type="GO" id="GO:0016706">
    <property type="term" value="F:2-oxoglutarate-dependent dioxygenase activity"/>
    <property type="evidence" value="ECO:0007669"/>
    <property type="project" value="TreeGrafter"/>
</dbReference>
<dbReference type="Pfam" id="PF20514">
    <property type="entry name" value="WHD_ROXA"/>
    <property type="match status" value="1"/>
</dbReference>
<dbReference type="SUPFAM" id="SSF51197">
    <property type="entry name" value="Clavaminate synthase-like"/>
    <property type="match status" value="1"/>
</dbReference>
<accession>A0A125BEY8</accession>
<dbReference type="Pfam" id="PF08007">
    <property type="entry name" value="JmjC_2"/>
    <property type="match status" value="1"/>
</dbReference>
<keyword evidence="5" id="KW-0408">Iron</keyword>
<dbReference type="Gene3D" id="2.60.120.650">
    <property type="entry name" value="Cupin"/>
    <property type="match status" value="1"/>
</dbReference>
<dbReference type="AlphaFoldDB" id="A0A125BEY8"/>
<evidence type="ECO:0000256" key="4">
    <source>
        <dbReference type="ARBA" id="ARBA00023002"/>
    </source>
</evidence>
<organism evidence="7">
    <name type="scientific">Shewanella frigidimarina</name>
    <dbReference type="NCBI Taxonomy" id="56812"/>
    <lineage>
        <taxon>Bacteria</taxon>
        <taxon>Pseudomonadati</taxon>
        <taxon>Pseudomonadota</taxon>
        <taxon>Gammaproteobacteria</taxon>
        <taxon>Alteromonadales</taxon>
        <taxon>Shewanellaceae</taxon>
        <taxon>Shewanella</taxon>
    </lineage>
</organism>
<dbReference type="InterPro" id="IPR039994">
    <property type="entry name" value="NO66-like"/>
</dbReference>
<sequence>MYTLNIDTQAFIKQHWQQKPLVIKQAFIDFEDPIAADELAGLACEEEISSRVVVTKGDDWDVVQGPFEDYDQFGEDNWQLLVQAVNHWYPDSQALVEAFRFLPDWRFDDLMASFATPGGGVGPHIDNYDVFIIQGDGERRWKVGDKGQHKRRGDNPNSPLVDDFEPIIDVVLQKGDVLYIPPGYPHCGETLSLALSYSIGFRAPSQQELLTELADSLIDSNQGHKRFNSVDEPATPGLISQSHQQGIMDLLTQLAQDPASYQTMLGKLLSQNRFELDICEGEEPLTADELLEAIEQGAIIQRIGGLKVLQLENDNEQRLFINGEVYTFANVTNDMLQLLANQVRITPEEASVFTANEAALDILTGLLNQGLFYLAEDDCE</sequence>
<keyword evidence="4" id="KW-0560">Oxidoreductase</keyword>
<evidence type="ECO:0000313" key="7">
    <source>
        <dbReference type="EMBL" id="KVX03309.1"/>
    </source>
</evidence>
<dbReference type="PANTHER" id="PTHR13096:SF8">
    <property type="entry name" value="RIBOSOMAL OXYGENASE 1"/>
    <property type="match status" value="1"/>
</dbReference>
<feature type="domain" description="JmjC" evidence="6">
    <location>
        <begin position="91"/>
        <end position="218"/>
    </location>
</feature>
<evidence type="ECO:0000256" key="1">
    <source>
        <dbReference type="ARBA" id="ARBA00001954"/>
    </source>
</evidence>
<dbReference type="Proteomes" id="UP000055702">
    <property type="component" value="Unassembled WGS sequence"/>
</dbReference>
<evidence type="ECO:0000313" key="8">
    <source>
        <dbReference type="Proteomes" id="UP000055702"/>
    </source>
</evidence>
<evidence type="ECO:0000256" key="2">
    <source>
        <dbReference type="ARBA" id="ARBA00022723"/>
    </source>
</evidence>
<evidence type="ECO:0000256" key="5">
    <source>
        <dbReference type="ARBA" id="ARBA00023004"/>
    </source>
</evidence>
<dbReference type="PANTHER" id="PTHR13096">
    <property type="entry name" value="MINA53 MYC INDUCED NUCLEAR ANTIGEN"/>
    <property type="match status" value="1"/>
</dbReference>
<dbReference type="GO" id="GO:0046872">
    <property type="term" value="F:metal ion binding"/>
    <property type="evidence" value="ECO:0007669"/>
    <property type="project" value="UniProtKB-KW"/>
</dbReference>
<dbReference type="InterPro" id="IPR046799">
    <property type="entry name" value="ROXA-like_wH"/>
</dbReference>
<evidence type="ECO:0000259" key="6">
    <source>
        <dbReference type="PROSITE" id="PS51184"/>
    </source>
</evidence>
<comment type="caution">
    <text evidence="7">The sequence shown here is derived from an EMBL/GenBank/DDBJ whole genome shotgun (WGS) entry which is preliminary data.</text>
</comment>
<proteinExistence type="predicted"/>
<gene>
    <name evidence="7" type="ORF">AWJ07_01690</name>
</gene>
<comment type="cofactor">
    <cofactor evidence="1">
        <name>Fe(2+)</name>
        <dbReference type="ChEBI" id="CHEBI:29033"/>
    </cofactor>
</comment>
<evidence type="ECO:0000256" key="3">
    <source>
        <dbReference type="ARBA" id="ARBA00022964"/>
    </source>
</evidence>